<protein>
    <submittedName>
        <fullName evidence="1">Uncharacterized protein</fullName>
    </submittedName>
</protein>
<proteinExistence type="predicted"/>
<evidence type="ECO:0000313" key="2">
    <source>
        <dbReference type="Proteomes" id="UP000054843"/>
    </source>
</evidence>
<name>A0A0V1MEC0_9BILA</name>
<comment type="caution">
    <text evidence="1">The sequence shown here is derived from an EMBL/GenBank/DDBJ whole genome shotgun (WGS) entry which is preliminary data.</text>
</comment>
<keyword evidence="2" id="KW-1185">Reference proteome</keyword>
<reference evidence="1 2" key="1">
    <citation type="submission" date="2015-01" db="EMBL/GenBank/DDBJ databases">
        <title>Evolution of Trichinella species and genotypes.</title>
        <authorList>
            <person name="Korhonen P.K."/>
            <person name="Edoardo P."/>
            <person name="Giuseppe L.R."/>
            <person name="Gasser R.B."/>
        </authorList>
    </citation>
    <scope>NUCLEOTIDE SEQUENCE [LARGE SCALE GENOMIC DNA]</scope>
    <source>
        <strain evidence="1">ISS1980</strain>
    </source>
</reference>
<organism evidence="1 2">
    <name type="scientific">Trichinella papuae</name>
    <dbReference type="NCBI Taxonomy" id="268474"/>
    <lineage>
        <taxon>Eukaryota</taxon>
        <taxon>Metazoa</taxon>
        <taxon>Ecdysozoa</taxon>
        <taxon>Nematoda</taxon>
        <taxon>Enoplea</taxon>
        <taxon>Dorylaimia</taxon>
        <taxon>Trichinellida</taxon>
        <taxon>Trichinellidae</taxon>
        <taxon>Trichinella</taxon>
    </lineage>
</organism>
<sequence>MLNNVEACAIKVTTNKGIQNWEDKMMILILLDYYGKAAAAAPVKESSWQGFVDAGQLLVETTITNAYSFRVSQRRKWKRVACATTAENFPTTTTMMPSTDE</sequence>
<dbReference type="Proteomes" id="UP000054843">
    <property type="component" value="Unassembled WGS sequence"/>
</dbReference>
<dbReference type="EMBL" id="JYDO01000123">
    <property type="protein sequence ID" value="KRZ69980.1"/>
    <property type="molecule type" value="Genomic_DNA"/>
</dbReference>
<evidence type="ECO:0000313" key="1">
    <source>
        <dbReference type="EMBL" id="KRZ69980.1"/>
    </source>
</evidence>
<accession>A0A0V1MEC0</accession>
<dbReference type="AlphaFoldDB" id="A0A0V1MEC0"/>
<gene>
    <name evidence="1" type="ORF">T10_6757</name>
</gene>